<gene>
    <name evidence="1" type="ORF">V5E97_33860</name>
</gene>
<protein>
    <recommendedName>
        <fullName evidence="2">Cell division protein FtsL</fullName>
    </recommendedName>
</protein>
<reference evidence="1" key="1">
    <citation type="submission" date="2024-05" db="EMBL/GenBank/DDBJ databases">
        <title>Planctomycetes of the genus Singulisphaera possess chitinolytic capabilities.</title>
        <authorList>
            <person name="Ivanova A."/>
        </authorList>
    </citation>
    <scope>NUCLEOTIDE SEQUENCE</scope>
    <source>
        <strain evidence="1">Ch08T</strain>
    </source>
</reference>
<organism evidence="1">
    <name type="scientific">Singulisphaera sp. Ch08</name>
    <dbReference type="NCBI Taxonomy" id="3120278"/>
    <lineage>
        <taxon>Bacteria</taxon>
        <taxon>Pseudomonadati</taxon>
        <taxon>Planctomycetota</taxon>
        <taxon>Planctomycetia</taxon>
        <taxon>Isosphaerales</taxon>
        <taxon>Isosphaeraceae</taxon>
        <taxon>Singulisphaera</taxon>
    </lineage>
</organism>
<evidence type="ECO:0000313" key="1">
    <source>
        <dbReference type="EMBL" id="XBH03257.1"/>
    </source>
</evidence>
<dbReference type="RefSeq" id="WP_406695993.1">
    <property type="nucleotide sequence ID" value="NZ_CP155447.1"/>
</dbReference>
<evidence type="ECO:0008006" key="2">
    <source>
        <dbReference type="Google" id="ProtNLM"/>
    </source>
</evidence>
<name>A0AAU7CEB0_9BACT</name>
<sequence length="122" mass="13700">MVTPKRAWSHLVRWSPRSEHSALRLITIGALLVSAFHLHDKANQLEQRERSLQQRMAAFSRQTQENAERAKVLGALPAPLEQVVESTVVPLAGESTPLVDSVVRRADYQEVIRPVALQSTNR</sequence>
<dbReference type="AlphaFoldDB" id="A0AAU7CEB0"/>
<dbReference type="EMBL" id="CP155447">
    <property type="protein sequence ID" value="XBH03257.1"/>
    <property type="molecule type" value="Genomic_DNA"/>
</dbReference>
<proteinExistence type="predicted"/>
<accession>A0AAU7CEB0</accession>